<dbReference type="Proteomes" id="UP000593565">
    <property type="component" value="Unassembled WGS sequence"/>
</dbReference>
<accession>A0A7J6B6I2</accession>
<keyword evidence="4" id="KW-0391">Immunity</keyword>
<evidence type="ECO:0000256" key="6">
    <source>
        <dbReference type="ARBA" id="ARBA00023157"/>
    </source>
</evidence>
<dbReference type="Pfam" id="PF07686">
    <property type="entry name" value="V-set"/>
    <property type="match status" value="2"/>
</dbReference>
<sequence>MIIYFFLLLCTSIDCLFSEEEVWQEPLTIAEDGGSVKLTCLYTKQRTTTIIWLRQKLGEKPYVVATSYQLQPPQFYNVFEKSDRFNATISPFSFNLSISNIKLSDSATYYCAVTFLYEITFGQGTVLIVKDQSLKKRTHIQQEKVEMVEPADSVTQCTVVTDRCAGDHNVHWFRHGSGDSQSGIIYTQGQSSGQCEKSFNASSPTQTCVYSLPKNLRVSDAGTYYCAVVACGEILFGSGAKLNIKDAHFQIEVLVLLSIIRSAVLLFIFIICLICTYIGH</sequence>
<evidence type="ECO:0000313" key="11">
    <source>
        <dbReference type="EMBL" id="KAF4089338.1"/>
    </source>
</evidence>
<dbReference type="GO" id="GO:0005886">
    <property type="term" value="C:plasma membrane"/>
    <property type="evidence" value="ECO:0007669"/>
    <property type="project" value="UniProtKB-SubCell"/>
</dbReference>
<gene>
    <name evidence="11" type="ORF">AMELA_G00065740</name>
</gene>
<dbReference type="SUPFAM" id="SSF48726">
    <property type="entry name" value="Immunoglobulin"/>
    <property type="match status" value="2"/>
</dbReference>
<dbReference type="Gene3D" id="2.60.40.10">
    <property type="entry name" value="Immunoglobulins"/>
    <property type="match status" value="2"/>
</dbReference>
<dbReference type="InterPro" id="IPR013783">
    <property type="entry name" value="Ig-like_fold"/>
</dbReference>
<dbReference type="InterPro" id="IPR013106">
    <property type="entry name" value="Ig_V-set"/>
</dbReference>
<evidence type="ECO:0000256" key="2">
    <source>
        <dbReference type="ARBA" id="ARBA00022475"/>
    </source>
</evidence>
<evidence type="ECO:0000256" key="5">
    <source>
        <dbReference type="ARBA" id="ARBA00023136"/>
    </source>
</evidence>
<feature type="domain" description="Ig-like" evidence="10">
    <location>
        <begin position="157"/>
        <end position="228"/>
    </location>
</feature>
<feature type="domain" description="Ig-like" evidence="10">
    <location>
        <begin position="30"/>
        <end position="114"/>
    </location>
</feature>
<reference evidence="11 12" key="1">
    <citation type="submission" date="2020-02" db="EMBL/GenBank/DDBJ databases">
        <title>A chromosome-scale genome assembly of the black bullhead catfish (Ameiurus melas).</title>
        <authorList>
            <person name="Wen M."/>
            <person name="Zham M."/>
            <person name="Cabau C."/>
            <person name="Klopp C."/>
            <person name="Donnadieu C."/>
            <person name="Roques C."/>
            <person name="Bouchez O."/>
            <person name="Lampietro C."/>
            <person name="Jouanno E."/>
            <person name="Herpin A."/>
            <person name="Louis A."/>
            <person name="Berthelot C."/>
            <person name="Parey E."/>
            <person name="Roest-Crollius H."/>
            <person name="Braasch I."/>
            <person name="Postlethwait J."/>
            <person name="Robinson-Rechavi M."/>
            <person name="Echchiki A."/>
            <person name="Begum T."/>
            <person name="Montfort J."/>
            <person name="Schartl M."/>
            <person name="Bobe J."/>
            <person name="Guiguen Y."/>
        </authorList>
    </citation>
    <scope>NUCLEOTIDE SEQUENCE [LARGE SCALE GENOMIC DNA]</scope>
    <source>
        <strain evidence="11">M_S1</strain>
        <tissue evidence="11">Blood</tissue>
    </source>
</reference>
<dbReference type="CDD" id="cd00099">
    <property type="entry name" value="IgV"/>
    <property type="match status" value="1"/>
</dbReference>
<comment type="caution">
    <text evidence="11">The sequence shown here is derived from an EMBL/GenBank/DDBJ whole genome shotgun (WGS) entry which is preliminary data.</text>
</comment>
<dbReference type="GO" id="GO:0009617">
    <property type="term" value="P:response to bacterium"/>
    <property type="evidence" value="ECO:0007669"/>
    <property type="project" value="TreeGrafter"/>
</dbReference>
<keyword evidence="3 9" id="KW-0732">Signal</keyword>
<evidence type="ECO:0000256" key="3">
    <source>
        <dbReference type="ARBA" id="ARBA00022729"/>
    </source>
</evidence>
<keyword evidence="8" id="KW-1133">Transmembrane helix</keyword>
<keyword evidence="2" id="KW-1003">Cell membrane</keyword>
<keyword evidence="6" id="KW-1015">Disulfide bond</keyword>
<dbReference type="InterPro" id="IPR036179">
    <property type="entry name" value="Ig-like_dom_sf"/>
</dbReference>
<dbReference type="SMART" id="SM00409">
    <property type="entry name" value="IG"/>
    <property type="match status" value="2"/>
</dbReference>
<evidence type="ECO:0000259" key="10">
    <source>
        <dbReference type="PROSITE" id="PS50835"/>
    </source>
</evidence>
<dbReference type="PROSITE" id="PS50835">
    <property type="entry name" value="IG_LIKE"/>
    <property type="match status" value="2"/>
</dbReference>
<evidence type="ECO:0000256" key="1">
    <source>
        <dbReference type="ARBA" id="ARBA00004236"/>
    </source>
</evidence>
<keyword evidence="7" id="KW-0325">Glycoprotein</keyword>
<dbReference type="InterPro" id="IPR003599">
    <property type="entry name" value="Ig_sub"/>
</dbReference>
<dbReference type="PANTHER" id="PTHR19433">
    <property type="entry name" value="T-CELL RECEPTOR ALPHA CHAIN V REGION-RELATED"/>
    <property type="match status" value="1"/>
</dbReference>
<proteinExistence type="predicted"/>
<evidence type="ECO:0000313" key="12">
    <source>
        <dbReference type="Proteomes" id="UP000593565"/>
    </source>
</evidence>
<evidence type="ECO:0000256" key="9">
    <source>
        <dbReference type="SAM" id="SignalP"/>
    </source>
</evidence>
<comment type="subcellular location">
    <subcellularLocation>
        <location evidence="1">Cell membrane</location>
    </subcellularLocation>
</comment>
<feature type="transmembrane region" description="Helical" evidence="8">
    <location>
        <begin position="254"/>
        <end position="279"/>
    </location>
</feature>
<keyword evidence="8" id="KW-0812">Transmembrane</keyword>
<dbReference type="GO" id="GO:0002376">
    <property type="term" value="P:immune system process"/>
    <property type="evidence" value="ECO:0007669"/>
    <property type="project" value="UniProtKB-KW"/>
</dbReference>
<name>A0A7J6B6I2_AMEME</name>
<evidence type="ECO:0000256" key="7">
    <source>
        <dbReference type="ARBA" id="ARBA00023180"/>
    </source>
</evidence>
<dbReference type="InterPro" id="IPR007110">
    <property type="entry name" value="Ig-like_dom"/>
</dbReference>
<dbReference type="EMBL" id="JAAGNN010000005">
    <property type="protein sequence ID" value="KAF4089338.1"/>
    <property type="molecule type" value="Genomic_DNA"/>
</dbReference>
<dbReference type="SMART" id="SM00406">
    <property type="entry name" value="IGv"/>
    <property type="match status" value="2"/>
</dbReference>
<keyword evidence="5 8" id="KW-0472">Membrane</keyword>
<dbReference type="PANTHER" id="PTHR19433:SF133">
    <property type="entry name" value="IMMUNE-TYPE RECEPTOR 5 PRECURSOR-RELATED"/>
    <property type="match status" value="1"/>
</dbReference>
<keyword evidence="12" id="KW-1185">Reference proteome</keyword>
<evidence type="ECO:0000256" key="8">
    <source>
        <dbReference type="SAM" id="Phobius"/>
    </source>
</evidence>
<evidence type="ECO:0000256" key="4">
    <source>
        <dbReference type="ARBA" id="ARBA00022859"/>
    </source>
</evidence>
<feature type="chain" id="PRO_5029648223" description="Ig-like domain-containing protein" evidence="9">
    <location>
        <begin position="19"/>
        <end position="280"/>
    </location>
</feature>
<dbReference type="InterPro" id="IPR052051">
    <property type="entry name" value="TCR_complex_component"/>
</dbReference>
<feature type="signal peptide" evidence="9">
    <location>
        <begin position="1"/>
        <end position="18"/>
    </location>
</feature>
<organism evidence="11 12">
    <name type="scientific">Ameiurus melas</name>
    <name type="common">Black bullhead</name>
    <name type="synonym">Silurus melas</name>
    <dbReference type="NCBI Taxonomy" id="219545"/>
    <lineage>
        <taxon>Eukaryota</taxon>
        <taxon>Metazoa</taxon>
        <taxon>Chordata</taxon>
        <taxon>Craniata</taxon>
        <taxon>Vertebrata</taxon>
        <taxon>Euteleostomi</taxon>
        <taxon>Actinopterygii</taxon>
        <taxon>Neopterygii</taxon>
        <taxon>Teleostei</taxon>
        <taxon>Ostariophysi</taxon>
        <taxon>Siluriformes</taxon>
        <taxon>Ictaluridae</taxon>
        <taxon>Ameiurus</taxon>
    </lineage>
</organism>
<protein>
    <recommendedName>
        <fullName evidence="10">Ig-like domain-containing protein</fullName>
    </recommendedName>
</protein>
<dbReference type="AlphaFoldDB" id="A0A7J6B6I2"/>